<keyword evidence="6 9" id="KW-1133">Transmembrane helix</keyword>
<dbReference type="InterPro" id="IPR042094">
    <property type="entry name" value="T2SS_GspF_sf"/>
</dbReference>
<feature type="domain" description="Type II secretion system protein GspF" evidence="10">
    <location>
        <begin position="24"/>
        <end position="147"/>
    </location>
</feature>
<dbReference type="GO" id="GO:0005886">
    <property type="term" value="C:plasma membrane"/>
    <property type="evidence" value="ECO:0007669"/>
    <property type="project" value="UniProtKB-SubCell"/>
</dbReference>
<dbReference type="PANTHER" id="PTHR30012:SF0">
    <property type="entry name" value="TYPE II SECRETION SYSTEM PROTEIN F-RELATED"/>
    <property type="match status" value="1"/>
</dbReference>
<accession>A0A0H4TF22</accession>
<dbReference type="EMBL" id="KT007082">
    <property type="protein sequence ID" value="AKQ05625.1"/>
    <property type="molecule type" value="Genomic_DNA"/>
</dbReference>
<keyword evidence="7 9" id="KW-0472">Membrane</keyword>
<evidence type="ECO:0000259" key="10">
    <source>
        <dbReference type="Pfam" id="PF00482"/>
    </source>
</evidence>
<dbReference type="GO" id="GO:0009306">
    <property type="term" value="P:protein secretion"/>
    <property type="evidence" value="ECO:0007669"/>
    <property type="project" value="InterPro"/>
</dbReference>
<organism evidence="11">
    <name type="scientific">uncultured Parcubacteria bacterium Rifle_16ft_4_minimus_23790</name>
    <dbReference type="NCBI Taxonomy" id="1665136"/>
    <lineage>
        <taxon>Bacteria</taxon>
        <taxon>Candidatus Parcubacteria</taxon>
        <taxon>environmental samples</taxon>
    </lineage>
</organism>
<comment type="similarity">
    <text evidence="2 8">Belongs to the GSP F family.</text>
</comment>
<evidence type="ECO:0000256" key="2">
    <source>
        <dbReference type="ARBA" id="ARBA00005745"/>
    </source>
</evidence>
<evidence type="ECO:0000256" key="1">
    <source>
        <dbReference type="ARBA" id="ARBA00004651"/>
    </source>
</evidence>
<evidence type="ECO:0000256" key="4">
    <source>
        <dbReference type="ARBA" id="ARBA00022475"/>
    </source>
</evidence>
<evidence type="ECO:0000256" key="6">
    <source>
        <dbReference type="ARBA" id="ARBA00022989"/>
    </source>
</evidence>
<protein>
    <submittedName>
        <fullName evidence="11">Type II secretion system F domain, type IV pilus assembly protein PilC</fullName>
    </submittedName>
</protein>
<comment type="subcellular location">
    <subcellularLocation>
        <location evidence="1 8">Cell membrane</location>
        <topology evidence="1 8">Multi-pass membrane protein</topology>
    </subcellularLocation>
</comment>
<dbReference type="InterPro" id="IPR018076">
    <property type="entry name" value="T2SS_GspF_dom"/>
</dbReference>
<reference evidence="11" key="1">
    <citation type="journal article" date="2015" name="ISME J.">
        <title>Aquifer environment selects for microbial species cohorts in sediment and groundwater.</title>
        <authorList>
            <person name="Hug L.A."/>
            <person name="Thomas B.C."/>
            <person name="Brown C.T."/>
            <person name="Frischkorn K.R."/>
            <person name="Williams K.H."/>
            <person name="Tringe S.G."/>
            <person name="Banfield J.F."/>
        </authorList>
    </citation>
    <scope>NUCLEOTIDE SEQUENCE</scope>
</reference>
<dbReference type="InterPro" id="IPR001992">
    <property type="entry name" value="T2SS_GspF/T4SS_PilC_CS"/>
</dbReference>
<keyword evidence="4" id="KW-1003">Cell membrane</keyword>
<keyword evidence="3 8" id="KW-0813">Transport</keyword>
<evidence type="ECO:0000256" key="5">
    <source>
        <dbReference type="ARBA" id="ARBA00022692"/>
    </source>
</evidence>
<proteinExistence type="inferred from homology"/>
<evidence type="ECO:0000256" key="3">
    <source>
        <dbReference type="ARBA" id="ARBA00022448"/>
    </source>
</evidence>
<sequence>MSNKLVDRINKSLIRVPLPEKIMFTKHMSMMVKSGMSEIESIQLIRSQVKSRGFKIVLNDVIQGLENGQFLSATLSPYERVFGKLFINIISLGEVSGTLSENLGFLSSELKESQRLRSKVKSAMIYPAIILVATIGVVGALVLFILPRILPIFSSLGAELPLTTRILITTADFLQNYFFLVILGGVLLFIATLLLMRVNAIKYVFHRILLVTPFAGSISKKYNMANFTRTPV</sequence>
<evidence type="ECO:0000256" key="9">
    <source>
        <dbReference type="SAM" id="Phobius"/>
    </source>
</evidence>
<feature type="transmembrane region" description="Helical" evidence="9">
    <location>
        <begin position="177"/>
        <end position="198"/>
    </location>
</feature>
<keyword evidence="5 8" id="KW-0812">Transmembrane</keyword>
<evidence type="ECO:0000256" key="8">
    <source>
        <dbReference type="RuleBase" id="RU003923"/>
    </source>
</evidence>
<dbReference type="InterPro" id="IPR003004">
    <property type="entry name" value="GspF/PilC"/>
</dbReference>
<evidence type="ECO:0000313" key="11">
    <source>
        <dbReference type="EMBL" id="AKQ05625.1"/>
    </source>
</evidence>
<dbReference type="AlphaFoldDB" id="A0A0H4TF22"/>
<evidence type="ECO:0000256" key="7">
    <source>
        <dbReference type="ARBA" id="ARBA00023136"/>
    </source>
</evidence>
<name>A0A0H4TF22_9BACT</name>
<dbReference type="PANTHER" id="PTHR30012">
    <property type="entry name" value="GENERAL SECRETION PATHWAY PROTEIN"/>
    <property type="match status" value="1"/>
</dbReference>
<dbReference type="Pfam" id="PF00482">
    <property type="entry name" value="T2SSF"/>
    <property type="match status" value="1"/>
</dbReference>
<dbReference type="Gene3D" id="1.20.81.30">
    <property type="entry name" value="Type II secretion system (T2SS), domain F"/>
    <property type="match status" value="1"/>
</dbReference>
<feature type="transmembrane region" description="Helical" evidence="9">
    <location>
        <begin position="123"/>
        <end position="146"/>
    </location>
</feature>
<dbReference type="PROSITE" id="PS00874">
    <property type="entry name" value="T2SP_F"/>
    <property type="match status" value="1"/>
</dbReference>
<dbReference type="PRINTS" id="PR00812">
    <property type="entry name" value="BCTERIALGSPF"/>
</dbReference>